<reference evidence="2 3" key="1">
    <citation type="submission" date="2016-05" db="EMBL/GenBank/DDBJ databases">
        <title>Genomic Taxonomy of the Vibrionaceae.</title>
        <authorList>
            <person name="Gomez-Gil B."/>
            <person name="Enciso-Ibarra J."/>
        </authorList>
    </citation>
    <scope>NUCLEOTIDE SEQUENCE [LARGE SCALE GENOMIC DNA]</scope>
    <source>
        <strain evidence="2 3">CAIM 1920</strain>
    </source>
</reference>
<proteinExistence type="predicted"/>
<gene>
    <name evidence="2" type="ORF">A8L45_05685</name>
</gene>
<dbReference type="PANTHER" id="PTHR40940:SF1">
    <property type="entry name" value="PROTEIN BATD"/>
    <property type="match status" value="1"/>
</dbReference>
<name>A0A1C3EMK9_9GAMM</name>
<evidence type="ECO:0000313" key="2">
    <source>
        <dbReference type="EMBL" id="ODA34462.1"/>
    </source>
</evidence>
<feature type="transmembrane region" description="Helical" evidence="1">
    <location>
        <begin position="353"/>
        <end position="375"/>
    </location>
</feature>
<accession>A0A1C3EMK9</accession>
<dbReference type="Proteomes" id="UP000094936">
    <property type="component" value="Unassembled WGS sequence"/>
</dbReference>
<evidence type="ECO:0000256" key="1">
    <source>
        <dbReference type="SAM" id="Phobius"/>
    </source>
</evidence>
<dbReference type="InterPro" id="IPR025738">
    <property type="entry name" value="BatD"/>
</dbReference>
<dbReference type="AlphaFoldDB" id="A0A1C3EMK9"/>
<evidence type="ECO:0008006" key="4">
    <source>
        <dbReference type="Google" id="ProtNLM"/>
    </source>
</evidence>
<protein>
    <recommendedName>
        <fullName evidence="4">Protein BatD</fullName>
    </recommendedName>
</protein>
<keyword evidence="3" id="KW-1185">Reference proteome</keyword>
<organism evidence="2 3">
    <name type="scientific">Veronia pacifica</name>
    <dbReference type="NCBI Taxonomy" id="1080227"/>
    <lineage>
        <taxon>Bacteria</taxon>
        <taxon>Pseudomonadati</taxon>
        <taxon>Pseudomonadota</taxon>
        <taxon>Gammaproteobacteria</taxon>
        <taxon>Vibrionales</taxon>
        <taxon>Vibrionaceae</taxon>
        <taxon>Veronia</taxon>
    </lineage>
</organism>
<keyword evidence="1" id="KW-1133">Transmembrane helix</keyword>
<dbReference type="STRING" id="1080227.A8L45_05685"/>
<dbReference type="PANTHER" id="PTHR40940">
    <property type="entry name" value="PROTEIN BATD-RELATED"/>
    <property type="match status" value="1"/>
</dbReference>
<keyword evidence="1" id="KW-0812">Transmembrane</keyword>
<evidence type="ECO:0000313" key="3">
    <source>
        <dbReference type="Proteomes" id="UP000094936"/>
    </source>
</evidence>
<comment type="caution">
    <text evidence="2">The sequence shown here is derived from an EMBL/GenBank/DDBJ whole genome shotgun (WGS) entry which is preliminary data.</text>
</comment>
<sequence length="481" mass="53575">MLSLASLKRQFYVGKVLSQTTSIKVKGKEQLQTTWQVTIGPKRRGELSIPRLRIGKQRTSPITVTVVSSNGSGLKNKPSAVTIQTSIDRPRAYIGEVLTYRVKLLIRTNLSQTTIEPPTGNKVSVSQVNGDSKSEELINGMPVITLTRTYLVTPADTGNIRLTGAVFKGYQVKNGKVAKVQTRRKGKDILMVIKPPARKGTWLPAREFKVKQSWQSDSNGKFKVGEAVTRHIEIRTKGLAQSHLPDLNFSYPSSVRVYNEKPTYESKSGYSIMHFKQVLIPREAGTILLPGMKLKWWNTAKSASSNANIAAKKLVVNPSPDKAVDLIDRPAGTDIDSGWLPEMPAMPQSLSSFFSWQGVALLFAVMWLISTAFWLRTRKRPSPIITPGMQKQEDTLSALYQAALDKDAVKIATLFQLWQKGHLAVPLQKALNTEVDNIQNAEFCENKKGWTNKKLLKLLKKARSHKNIKKMMSSLANITPE</sequence>
<keyword evidence="1" id="KW-0472">Membrane</keyword>
<dbReference type="EMBL" id="LYBM01000007">
    <property type="protein sequence ID" value="ODA34462.1"/>
    <property type="molecule type" value="Genomic_DNA"/>
</dbReference>